<accession>A0A7X0G3P4</accession>
<dbReference type="InterPro" id="IPR032710">
    <property type="entry name" value="NTF2-like_dom_sf"/>
</dbReference>
<proteinExistence type="predicted"/>
<comment type="caution">
    <text evidence="1">The sequence shown here is derived from an EMBL/GenBank/DDBJ whole genome shotgun (WGS) entry which is preliminary data.</text>
</comment>
<gene>
    <name evidence="1" type="ORF">BKA00_005656</name>
</gene>
<evidence type="ECO:0000313" key="1">
    <source>
        <dbReference type="EMBL" id="MBB6398742.1"/>
    </source>
</evidence>
<dbReference type="Gene3D" id="3.10.450.50">
    <property type="match status" value="1"/>
</dbReference>
<protein>
    <recommendedName>
        <fullName evidence="3">Nuclear transport factor 2 family protein</fullName>
    </recommendedName>
</protein>
<dbReference type="RefSeq" id="WP_185029983.1">
    <property type="nucleotide sequence ID" value="NZ_JACHMQ010000001.1"/>
</dbReference>
<reference evidence="1 2" key="1">
    <citation type="submission" date="2020-08" db="EMBL/GenBank/DDBJ databases">
        <title>Sequencing the genomes of 1000 actinobacteria strains.</title>
        <authorList>
            <person name="Klenk H.-P."/>
        </authorList>
    </citation>
    <scope>NUCLEOTIDE SEQUENCE [LARGE SCALE GENOMIC DNA]</scope>
    <source>
        <strain evidence="1 2">DSM 43675</strain>
    </source>
</reference>
<name>A0A7X0G3P4_9ACTN</name>
<dbReference type="EMBL" id="JACHMQ010000001">
    <property type="protein sequence ID" value="MBB6398742.1"/>
    <property type="molecule type" value="Genomic_DNA"/>
</dbReference>
<evidence type="ECO:0008006" key="3">
    <source>
        <dbReference type="Google" id="ProtNLM"/>
    </source>
</evidence>
<keyword evidence="2" id="KW-1185">Reference proteome</keyword>
<dbReference type="Proteomes" id="UP000546324">
    <property type="component" value="Unassembled WGS sequence"/>
</dbReference>
<dbReference type="SUPFAM" id="SSF54427">
    <property type="entry name" value="NTF2-like"/>
    <property type="match status" value="1"/>
</dbReference>
<organism evidence="1 2">
    <name type="scientific">Actinomadura coerulea</name>
    <dbReference type="NCBI Taxonomy" id="46159"/>
    <lineage>
        <taxon>Bacteria</taxon>
        <taxon>Bacillati</taxon>
        <taxon>Actinomycetota</taxon>
        <taxon>Actinomycetes</taxon>
        <taxon>Streptosporangiales</taxon>
        <taxon>Thermomonosporaceae</taxon>
        <taxon>Actinomadura</taxon>
    </lineage>
</organism>
<sequence>MPIDVKQIADRYLTQWNEPDPAARSALIRELWAPDALHVLVNPPEAVRDAAAALAVPAPPLEVHGHRALDARVARAYEMFVAPGEHVFEVAEEPSLLLPHVVAVRWSMVTVDGGEAVGGGLDVLYLDEDGRIRTDHQFVGTR</sequence>
<evidence type="ECO:0000313" key="2">
    <source>
        <dbReference type="Proteomes" id="UP000546324"/>
    </source>
</evidence>
<dbReference type="AlphaFoldDB" id="A0A7X0G3P4"/>